<dbReference type="AlphaFoldDB" id="A0A167P2G9"/>
<keyword evidence="3" id="KW-1185">Reference proteome</keyword>
<gene>
    <name evidence="2" type="ORF">CALVIDRAFT_40727</name>
</gene>
<reference evidence="2 3" key="1">
    <citation type="journal article" date="2016" name="Mol. Biol. Evol.">
        <title>Comparative Genomics of Early-Diverging Mushroom-Forming Fungi Provides Insights into the Origins of Lignocellulose Decay Capabilities.</title>
        <authorList>
            <person name="Nagy L.G."/>
            <person name="Riley R."/>
            <person name="Tritt A."/>
            <person name="Adam C."/>
            <person name="Daum C."/>
            <person name="Floudas D."/>
            <person name="Sun H."/>
            <person name="Yadav J.S."/>
            <person name="Pangilinan J."/>
            <person name="Larsson K.H."/>
            <person name="Matsuura K."/>
            <person name="Barry K."/>
            <person name="Labutti K."/>
            <person name="Kuo R."/>
            <person name="Ohm R.A."/>
            <person name="Bhattacharya S.S."/>
            <person name="Shirouzu T."/>
            <person name="Yoshinaga Y."/>
            <person name="Martin F.M."/>
            <person name="Grigoriev I.V."/>
            <person name="Hibbett D.S."/>
        </authorList>
    </citation>
    <scope>NUCLEOTIDE SEQUENCE [LARGE SCALE GENOMIC DNA]</scope>
    <source>
        <strain evidence="2 3">TUFC12733</strain>
    </source>
</reference>
<organism evidence="2 3">
    <name type="scientific">Calocera viscosa (strain TUFC12733)</name>
    <dbReference type="NCBI Taxonomy" id="1330018"/>
    <lineage>
        <taxon>Eukaryota</taxon>
        <taxon>Fungi</taxon>
        <taxon>Dikarya</taxon>
        <taxon>Basidiomycota</taxon>
        <taxon>Agaricomycotina</taxon>
        <taxon>Dacrymycetes</taxon>
        <taxon>Dacrymycetales</taxon>
        <taxon>Dacrymycetaceae</taxon>
        <taxon>Calocera</taxon>
    </lineage>
</organism>
<feature type="compositionally biased region" description="Basic and acidic residues" evidence="1">
    <location>
        <begin position="24"/>
        <end position="36"/>
    </location>
</feature>
<name>A0A167P2G9_CALVF</name>
<dbReference type="EMBL" id="KV417276">
    <property type="protein sequence ID" value="KZO98349.1"/>
    <property type="molecule type" value="Genomic_DNA"/>
</dbReference>
<proteinExistence type="predicted"/>
<sequence>MPFVQPTQPTPSPPLHQPAAATTKSEKAVKRVRLDRATSNPSKCALYRSSKATYLHKQKGGKPKLVPRNRHKQALSGSDVAHSSSAAETPQEPLSAGPSLASDSPSSPLGWRYTGSPFHEQLRDEYMRCWLPWRTWVDESPPSFMMNNNLFLSERARAADWVEQMFESWFLAGYGCRKTRYEYPGMESD</sequence>
<protein>
    <submittedName>
        <fullName evidence="2">Uncharacterized protein</fullName>
    </submittedName>
</protein>
<feature type="region of interest" description="Disordered" evidence="1">
    <location>
        <begin position="1"/>
        <end position="107"/>
    </location>
</feature>
<dbReference type="Proteomes" id="UP000076738">
    <property type="component" value="Unassembled WGS sequence"/>
</dbReference>
<evidence type="ECO:0000256" key="1">
    <source>
        <dbReference type="SAM" id="MobiDB-lite"/>
    </source>
</evidence>
<evidence type="ECO:0000313" key="3">
    <source>
        <dbReference type="Proteomes" id="UP000076738"/>
    </source>
</evidence>
<feature type="compositionally biased region" description="Basic residues" evidence="1">
    <location>
        <begin position="54"/>
        <end position="73"/>
    </location>
</feature>
<evidence type="ECO:0000313" key="2">
    <source>
        <dbReference type="EMBL" id="KZO98349.1"/>
    </source>
</evidence>
<dbReference type="OrthoDB" id="10464934at2759"/>
<accession>A0A167P2G9</accession>
<feature type="compositionally biased region" description="Low complexity" evidence="1">
    <location>
        <begin position="93"/>
        <end position="107"/>
    </location>
</feature>